<keyword evidence="1" id="KW-0472">Membrane</keyword>
<dbReference type="AlphaFoldDB" id="A0A514LEC8"/>
<dbReference type="OrthoDB" id="2938394at2"/>
<protein>
    <submittedName>
        <fullName evidence="2">Uncharacterized protein</fullName>
    </submittedName>
</protein>
<dbReference type="KEGG" id="sale:EPH95_02645"/>
<feature type="transmembrane region" description="Helical" evidence="1">
    <location>
        <begin position="73"/>
        <end position="97"/>
    </location>
</feature>
<dbReference type="Proteomes" id="UP000319756">
    <property type="component" value="Chromosome"/>
</dbReference>
<name>A0A514LEC8_9BACI</name>
<reference evidence="3" key="1">
    <citation type="submission" date="2019-01" db="EMBL/GenBank/DDBJ databases">
        <title>Genomic analysis of Salicibibacter sp. NKC3-5.</title>
        <authorList>
            <person name="Oh Y.J."/>
        </authorList>
    </citation>
    <scope>NUCLEOTIDE SEQUENCE [LARGE SCALE GENOMIC DNA]</scope>
    <source>
        <strain evidence="3">NKC3-5</strain>
    </source>
</reference>
<accession>A0A514LEC8</accession>
<dbReference type="RefSeq" id="WP_142087098.1">
    <property type="nucleotide sequence ID" value="NZ_CP035485.1"/>
</dbReference>
<sequence>MAEGDNDKKAVQTMVFEVREWLVRVDTRLDEAIKRHDEYKKVANDAHDIATGADRKADEALKEIKGKQRRLKIYTPLIAAGIPILFGLVPMIITYYVD</sequence>
<evidence type="ECO:0000313" key="3">
    <source>
        <dbReference type="Proteomes" id="UP000319756"/>
    </source>
</evidence>
<keyword evidence="1" id="KW-1133">Transmembrane helix</keyword>
<evidence type="ECO:0000313" key="2">
    <source>
        <dbReference type="EMBL" id="QDI90204.1"/>
    </source>
</evidence>
<keyword evidence="1" id="KW-0812">Transmembrane</keyword>
<gene>
    <name evidence="2" type="ORF">EPH95_02645</name>
</gene>
<proteinExistence type="predicted"/>
<organism evidence="2 3">
    <name type="scientific">Salicibibacter halophilus</name>
    <dbReference type="NCBI Taxonomy" id="2502791"/>
    <lineage>
        <taxon>Bacteria</taxon>
        <taxon>Bacillati</taxon>
        <taxon>Bacillota</taxon>
        <taxon>Bacilli</taxon>
        <taxon>Bacillales</taxon>
        <taxon>Bacillaceae</taxon>
        <taxon>Salicibibacter</taxon>
    </lineage>
</organism>
<dbReference type="EMBL" id="CP035485">
    <property type="protein sequence ID" value="QDI90204.1"/>
    <property type="molecule type" value="Genomic_DNA"/>
</dbReference>
<evidence type="ECO:0000256" key="1">
    <source>
        <dbReference type="SAM" id="Phobius"/>
    </source>
</evidence>
<keyword evidence="3" id="KW-1185">Reference proteome</keyword>